<dbReference type="EC" id="6.3.4.13" evidence="4 13"/>
<dbReference type="Pfam" id="PF02843">
    <property type="entry name" value="GARS_C"/>
    <property type="match status" value="1"/>
</dbReference>
<accession>A0A1Y0VST0</accession>
<dbReference type="SUPFAM" id="SSF56059">
    <property type="entry name" value="Glutathione synthetase ATP-binding domain-like"/>
    <property type="match status" value="1"/>
</dbReference>
<dbReference type="PANTHER" id="PTHR43472">
    <property type="entry name" value="PHOSPHORIBOSYLAMINE--GLYCINE LIGASE"/>
    <property type="match status" value="1"/>
</dbReference>
<keyword evidence="6 14" id="KW-0547">Nucleotide-binding</keyword>
<dbReference type="Gene3D" id="3.30.1490.20">
    <property type="entry name" value="ATP-grasp fold, A domain"/>
    <property type="match status" value="1"/>
</dbReference>
<dbReference type="GO" id="GO:0004637">
    <property type="term" value="F:phosphoribosylamine-glycine ligase activity"/>
    <property type="evidence" value="ECO:0007669"/>
    <property type="project" value="UniProtKB-UniRule"/>
</dbReference>
<evidence type="ECO:0000256" key="12">
    <source>
        <dbReference type="ARBA" id="ARBA00042864"/>
    </source>
</evidence>
<keyword evidence="7 13" id="KW-0658">Purine biosynthesis</keyword>
<dbReference type="SMART" id="SM01209">
    <property type="entry name" value="GARS_A"/>
    <property type="match status" value="1"/>
</dbReference>
<evidence type="ECO:0000256" key="11">
    <source>
        <dbReference type="ARBA" id="ARBA00042242"/>
    </source>
</evidence>
<dbReference type="InterPro" id="IPR011761">
    <property type="entry name" value="ATP-grasp"/>
</dbReference>
<organism evidence="16 17">
    <name type="scientific">Pediococcus pentosaceus</name>
    <dbReference type="NCBI Taxonomy" id="1255"/>
    <lineage>
        <taxon>Bacteria</taxon>
        <taxon>Bacillati</taxon>
        <taxon>Bacillota</taxon>
        <taxon>Bacilli</taxon>
        <taxon>Lactobacillales</taxon>
        <taxon>Lactobacillaceae</taxon>
        <taxon>Pediococcus</taxon>
    </lineage>
</organism>
<dbReference type="InterPro" id="IPR016185">
    <property type="entry name" value="PreATP-grasp_dom_sf"/>
</dbReference>
<proteinExistence type="inferred from homology"/>
<dbReference type="GO" id="GO:0005524">
    <property type="term" value="F:ATP binding"/>
    <property type="evidence" value="ECO:0007669"/>
    <property type="project" value="UniProtKB-UniRule"/>
</dbReference>
<dbReference type="InterPro" id="IPR020560">
    <property type="entry name" value="PRibGlycinamide_synth_C-dom"/>
</dbReference>
<dbReference type="PROSITE" id="PS50975">
    <property type="entry name" value="ATP_GRASP"/>
    <property type="match status" value="1"/>
</dbReference>
<dbReference type="InterPro" id="IPR013815">
    <property type="entry name" value="ATP_grasp_subdomain_1"/>
</dbReference>
<dbReference type="Pfam" id="PF02844">
    <property type="entry name" value="GARS_N"/>
    <property type="match status" value="1"/>
</dbReference>
<name>A0A1Y0VST0_PEDPE</name>
<comment type="cofactor">
    <cofactor evidence="1">
        <name>Mn(2+)</name>
        <dbReference type="ChEBI" id="CHEBI:29035"/>
    </cofactor>
</comment>
<evidence type="ECO:0000256" key="6">
    <source>
        <dbReference type="ARBA" id="ARBA00022741"/>
    </source>
</evidence>
<evidence type="ECO:0000313" key="16">
    <source>
        <dbReference type="EMBL" id="ARW19196.1"/>
    </source>
</evidence>
<keyword evidence="9" id="KW-0464">Manganese</keyword>
<comment type="catalytic activity">
    <reaction evidence="13">
        <text>5-phospho-beta-D-ribosylamine + glycine + ATP = N(1)-(5-phospho-beta-D-ribosyl)glycinamide + ADP + phosphate + H(+)</text>
        <dbReference type="Rhea" id="RHEA:17453"/>
        <dbReference type="ChEBI" id="CHEBI:15378"/>
        <dbReference type="ChEBI" id="CHEBI:30616"/>
        <dbReference type="ChEBI" id="CHEBI:43474"/>
        <dbReference type="ChEBI" id="CHEBI:57305"/>
        <dbReference type="ChEBI" id="CHEBI:58681"/>
        <dbReference type="ChEBI" id="CHEBI:143788"/>
        <dbReference type="ChEBI" id="CHEBI:456216"/>
        <dbReference type="EC" id="6.3.4.13"/>
    </reaction>
</comment>
<dbReference type="InterPro" id="IPR020561">
    <property type="entry name" value="PRibGlycinamid_synth_ATP-grasp"/>
</dbReference>
<dbReference type="Gene3D" id="3.40.50.20">
    <property type="match status" value="1"/>
</dbReference>
<evidence type="ECO:0000313" key="17">
    <source>
        <dbReference type="Proteomes" id="UP000196118"/>
    </source>
</evidence>
<evidence type="ECO:0000256" key="10">
    <source>
        <dbReference type="ARBA" id="ARBA00038345"/>
    </source>
</evidence>
<evidence type="ECO:0000256" key="4">
    <source>
        <dbReference type="ARBA" id="ARBA00013255"/>
    </source>
</evidence>
<dbReference type="Gene3D" id="3.90.600.10">
    <property type="entry name" value="Phosphoribosylglycinamide synthetase, C-terminal domain"/>
    <property type="match status" value="1"/>
</dbReference>
<evidence type="ECO:0000259" key="15">
    <source>
        <dbReference type="PROSITE" id="PS50975"/>
    </source>
</evidence>
<dbReference type="InterPro" id="IPR037123">
    <property type="entry name" value="PRibGlycinamide_synth_C_sf"/>
</dbReference>
<reference evidence="16 17" key="1">
    <citation type="submission" date="2017-05" db="EMBL/GenBank/DDBJ databases">
        <title>Genome sequence of Pediococcus pentosaceus strain SRCM100892.</title>
        <authorList>
            <person name="Cho S.H."/>
        </authorList>
    </citation>
    <scope>NUCLEOTIDE SEQUENCE [LARGE SCALE GENOMIC DNA]</scope>
    <source>
        <strain evidence="16 17">SRCM100892</strain>
    </source>
</reference>
<evidence type="ECO:0000256" key="3">
    <source>
        <dbReference type="ARBA" id="ARBA00005174"/>
    </source>
</evidence>
<protein>
    <recommendedName>
        <fullName evidence="4 13">Phosphoribosylamine--glycine ligase</fullName>
        <ecNumber evidence="4 13">6.3.4.13</ecNumber>
    </recommendedName>
    <alternativeName>
        <fullName evidence="13">GARS</fullName>
    </alternativeName>
    <alternativeName>
        <fullName evidence="11 13">Glycinamide ribonucleotide synthetase</fullName>
    </alternativeName>
    <alternativeName>
        <fullName evidence="12 13">Phosphoribosylglycinamide synthetase</fullName>
    </alternativeName>
</protein>
<gene>
    <name evidence="13 16" type="primary">purD</name>
    <name evidence="16" type="ORF">S100892_00601</name>
</gene>
<keyword evidence="5 13" id="KW-0436">Ligase</keyword>
<sequence length="419" mass="45520">MAKVLVVGNGAREHVLGRQLLKSNQVEKVYCAPGNPGMLESGIEIIPIGVTDFGKLVEFVQKQGIDLTVVGPEQPLQQGIVDYFSTTGLTIFGPTQAAAKLESSKEFAKKIMQEAGVPTASYVSYQDEATAIKGLAKNDYPLVIKSDGLAAGKGVVIAKSQKEATTTIHKMLGEHQFDTKSIIIEEFLTGQEFSLMAFIQDEQIIPMPLSQDHKAAYDGDEGPNTGGMGAYSPLQHFPSDLVNEGVEKIIRPIIRTLKKKNIAFCGILYAGLIMTDSGPKVIEFNVRLGDPETVVVLPQLQSDLYEMLQGLLHHQVPVVKWQKDQVYLGVVISSQTYPQASARGVELADFNYLPSNITVNYAGVSCNRDGQLISNGGRILCLTTGASNITKAQAILYGWLNQHPILGLRYRSDIGDKAK</sequence>
<evidence type="ECO:0000256" key="8">
    <source>
        <dbReference type="ARBA" id="ARBA00022840"/>
    </source>
</evidence>
<feature type="domain" description="ATP-grasp" evidence="15">
    <location>
        <begin position="109"/>
        <end position="313"/>
    </location>
</feature>
<dbReference type="SUPFAM" id="SSF52440">
    <property type="entry name" value="PreATP-grasp domain"/>
    <property type="match status" value="1"/>
</dbReference>
<dbReference type="PANTHER" id="PTHR43472:SF1">
    <property type="entry name" value="PHOSPHORIBOSYLAMINE--GLYCINE LIGASE, CHLOROPLASTIC"/>
    <property type="match status" value="1"/>
</dbReference>
<dbReference type="Gene3D" id="3.30.470.20">
    <property type="entry name" value="ATP-grasp fold, B domain"/>
    <property type="match status" value="1"/>
</dbReference>
<keyword evidence="8 14" id="KW-0067">ATP-binding</keyword>
<dbReference type="HAMAP" id="MF_00138">
    <property type="entry name" value="GARS"/>
    <property type="match status" value="1"/>
</dbReference>
<evidence type="ECO:0000256" key="7">
    <source>
        <dbReference type="ARBA" id="ARBA00022755"/>
    </source>
</evidence>
<dbReference type="InterPro" id="IPR011054">
    <property type="entry name" value="Rudment_hybrid_motif"/>
</dbReference>
<dbReference type="GO" id="GO:0046872">
    <property type="term" value="F:metal ion binding"/>
    <property type="evidence" value="ECO:0007669"/>
    <property type="project" value="InterPro"/>
</dbReference>
<comment type="pathway">
    <text evidence="3 13">Purine metabolism; IMP biosynthesis via de novo pathway; N(1)-(5-phospho-D-ribosyl)glycinamide from 5-phospho-alpha-D-ribose 1-diphosphate: step 2/2.</text>
</comment>
<comment type="cofactor">
    <cofactor evidence="2">
        <name>Mg(2+)</name>
        <dbReference type="ChEBI" id="CHEBI:18420"/>
    </cofactor>
</comment>
<dbReference type="GO" id="GO:0009113">
    <property type="term" value="P:purine nucleobase biosynthetic process"/>
    <property type="evidence" value="ECO:0007669"/>
    <property type="project" value="InterPro"/>
</dbReference>
<dbReference type="GO" id="GO:0006189">
    <property type="term" value="P:'de novo' IMP biosynthetic process"/>
    <property type="evidence" value="ECO:0007669"/>
    <property type="project" value="UniProtKB-UniRule"/>
</dbReference>
<evidence type="ECO:0000256" key="2">
    <source>
        <dbReference type="ARBA" id="ARBA00001946"/>
    </source>
</evidence>
<dbReference type="AlphaFoldDB" id="A0A1Y0VST0"/>
<evidence type="ECO:0000256" key="14">
    <source>
        <dbReference type="PROSITE-ProRule" id="PRU00409"/>
    </source>
</evidence>
<evidence type="ECO:0000256" key="9">
    <source>
        <dbReference type="ARBA" id="ARBA00023211"/>
    </source>
</evidence>
<evidence type="ECO:0000256" key="1">
    <source>
        <dbReference type="ARBA" id="ARBA00001936"/>
    </source>
</evidence>
<dbReference type="NCBIfam" id="TIGR00877">
    <property type="entry name" value="purD"/>
    <property type="match status" value="1"/>
</dbReference>
<dbReference type="Pfam" id="PF01071">
    <property type="entry name" value="GARS_A"/>
    <property type="match status" value="1"/>
</dbReference>
<dbReference type="SMART" id="SM01210">
    <property type="entry name" value="GARS_C"/>
    <property type="match status" value="1"/>
</dbReference>
<dbReference type="UniPathway" id="UPA00074">
    <property type="reaction ID" value="UER00125"/>
</dbReference>
<evidence type="ECO:0000256" key="5">
    <source>
        <dbReference type="ARBA" id="ARBA00022598"/>
    </source>
</evidence>
<evidence type="ECO:0000256" key="13">
    <source>
        <dbReference type="HAMAP-Rule" id="MF_00138"/>
    </source>
</evidence>
<dbReference type="InterPro" id="IPR020562">
    <property type="entry name" value="PRibGlycinamide_synth_N"/>
</dbReference>
<comment type="similarity">
    <text evidence="10 13">Belongs to the GARS family.</text>
</comment>
<dbReference type="Proteomes" id="UP000196118">
    <property type="component" value="Chromosome"/>
</dbReference>
<dbReference type="SUPFAM" id="SSF51246">
    <property type="entry name" value="Rudiment single hybrid motif"/>
    <property type="match status" value="1"/>
</dbReference>
<dbReference type="InterPro" id="IPR000115">
    <property type="entry name" value="PRibGlycinamide_synth"/>
</dbReference>
<dbReference type="EMBL" id="CP021474">
    <property type="protein sequence ID" value="ARW19196.1"/>
    <property type="molecule type" value="Genomic_DNA"/>
</dbReference>